<dbReference type="EMBL" id="BAABJX010000052">
    <property type="protein sequence ID" value="GAA4845166.1"/>
    <property type="molecule type" value="Genomic_DNA"/>
</dbReference>
<evidence type="ECO:0000259" key="1">
    <source>
        <dbReference type="PROSITE" id="PS50106"/>
    </source>
</evidence>
<dbReference type="Pfam" id="PF17820">
    <property type="entry name" value="PDZ_6"/>
    <property type="match status" value="1"/>
</dbReference>
<dbReference type="InterPro" id="IPR041489">
    <property type="entry name" value="PDZ_6"/>
</dbReference>
<dbReference type="CDD" id="cd07561">
    <property type="entry name" value="Peptidase_S41_CPP_like"/>
    <property type="match status" value="1"/>
</dbReference>
<dbReference type="SUPFAM" id="SSF50156">
    <property type="entry name" value="PDZ domain-like"/>
    <property type="match status" value="1"/>
</dbReference>
<dbReference type="Pfam" id="PF18294">
    <property type="entry name" value="Pept_S41_N"/>
    <property type="match status" value="1"/>
</dbReference>
<dbReference type="Gene3D" id="3.30.750.170">
    <property type="match status" value="1"/>
</dbReference>
<dbReference type="PANTHER" id="PTHR32060:SF30">
    <property type="entry name" value="CARBOXY-TERMINAL PROCESSING PROTEASE CTPA"/>
    <property type="match status" value="1"/>
</dbReference>
<dbReference type="PROSITE" id="PS51257">
    <property type="entry name" value="PROKAR_LIPOPROTEIN"/>
    <property type="match status" value="1"/>
</dbReference>
<name>A0ABP9DHH0_9BACT</name>
<sequence length="429" mass="47566">MKILSYFFVACILLASCRGGKNDDEQFILVDGTDPEEEVEGINDLVSAAMEGVYLWSEYTPEDVNPSLYDNPSDLLSDLKYRPLDRWSYIRELPTANARLSTVEEVGLGVILGALPNGQIFVIHTLKGSPAWEAGIRRGDRLVSINGQAATVNNGGVLYTRTLGESFTLTVQALEEEEKTIEVSTATLDIDYVSEVRVLNISERKKAGYLLYDSFRSRSINALNKAFEYFQQEGISYLILDLRYNGGGEVRVAQHLASLIYGQAKDADVFITETYNERFKENNKSIKFTSQSNSVMLEHIVVITGVETASASEAIIHGLRPYLPVKTIGDTTHGKNVGGVVYREFGYEFVPITFYVKNSQGNGDYAEGIPADYNMPDYLSIPLGEERGRVGAALDYLKTGIFPLARKADQEQVRPLAQPFTILVDTIAN</sequence>
<evidence type="ECO:0000313" key="3">
    <source>
        <dbReference type="Proteomes" id="UP001500298"/>
    </source>
</evidence>
<accession>A0ABP9DHH0</accession>
<dbReference type="Gene3D" id="2.30.42.10">
    <property type="match status" value="1"/>
</dbReference>
<dbReference type="SMART" id="SM00228">
    <property type="entry name" value="PDZ"/>
    <property type="match status" value="1"/>
</dbReference>
<keyword evidence="3" id="KW-1185">Reference proteome</keyword>
<dbReference type="RefSeq" id="WP_345373691.1">
    <property type="nucleotide sequence ID" value="NZ_BAABJX010000052.1"/>
</dbReference>
<dbReference type="PANTHER" id="PTHR32060">
    <property type="entry name" value="TAIL-SPECIFIC PROTEASE"/>
    <property type="match status" value="1"/>
</dbReference>
<protein>
    <recommendedName>
        <fullName evidence="1">PDZ domain-containing protein</fullName>
    </recommendedName>
</protein>
<dbReference type="InterPro" id="IPR029045">
    <property type="entry name" value="ClpP/crotonase-like_dom_sf"/>
</dbReference>
<organism evidence="2 3">
    <name type="scientific">Algivirga pacifica</name>
    <dbReference type="NCBI Taxonomy" id="1162670"/>
    <lineage>
        <taxon>Bacteria</taxon>
        <taxon>Pseudomonadati</taxon>
        <taxon>Bacteroidota</taxon>
        <taxon>Cytophagia</taxon>
        <taxon>Cytophagales</taxon>
        <taxon>Flammeovirgaceae</taxon>
        <taxon>Algivirga</taxon>
    </lineage>
</organism>
<dbReference type="SUPFAM" id="SSF52096">
    <property type="entry name" value="ClpP/crotonase"/>
    <property type="match status" value="1"/>
</dbReference>
<comment type="caution">
    <text evidence="2">The sequence shown here is derived from an EMBL/GenBank/DDBJ whole genome shotgun (WGS) entry which is preliminary data.</text>
</comment>
<reference evidence="3" key="1">
    <citation type="journal article" date="2019" name="Int. J. Syst. Evol. Microbiol.">
        <title>The Global Catalogue of Microorganisms (GCM) 10K type strain sequencing project: providing services to taxonomists for standard genome sequencing and annotation.</title>
        <authorList>
            <consortium name="The Broad Institute Genomics Platform"/>
            <consortium name="The Broad Institute Genome Sequencing Center for Infectious Disease"/>
            <person name="Wu L."/>
            <person name="Ma J."/>
        </authorList>
    </citation>
    <scope>NUCLEOTIDE SEQUENCE [LARGE SCALE GENOMIC DNA]</scope>
    <source>
        <strain evidence="3">JCM 18326</strain>
    </source>
</reference>
<dbReference type="InterPro" id="IPR041613">
    <property type="entry name" value="Pept_S41_N"/>
</dbReference>
<dbReference type="Proteomes" id="UP001500298">
    <property type="component" value="Unassembled WGS sequence"/>
</dbReference>
<proteinExistence type="predicted"/>
<dbReference type="Gene3D" id="3.90.226.10">
    <property type="entry name" value="2-enoyl-CoA Hydratase, Chain A, domain 1"/>
    <property type="match status" value="1"/>
</dbReference>
<evidence type="ECO:0000313" key="2">
    <source>
        <dbReference type="EMBL" id="GAA4845166.1"/>
    </source>
</evidence>
<dbReference type="PROSITE" id="PS50106">
    <property type="entry name" value="PDZ"/>
    <property type="match status" value="1"/>
</dbReference>
<dbReference type="SMART" id="SM00245">
    <property type="entry name" value="TSPc"/>
    <property type="match status" value="1"/>
</dbReference>
<dbReference type="Pfam" id="PF03572">
    <property type="entry name" value="Peptidase_S41"/>
    <property type="match status" value="1"/>
</dbReference>
<dbReference type="InterPro" id="IPR001478">
    <property type="entry name" value="PDZ"/>
</dbReference>
<dbReference type="InterPro" id="IPR036034">
    <property type="entry name" value="PDZ_sf"/>
</dbReference>
<feature type="domain" description="PDZ" evidence="1">
    <location>
        <begin position="97"/>
        <end position="175"/>
    </location>
</feature>
<dbReference type="InterPro" id="IPR005151">
    <property type="entry name" value="Tail-specific_protease"/>
</dbReference>
<gene>
    <name evidence="2" type="ORF">GCM10023331_32480</name>
</gene>